<evidence type="ECO:0000256" key="6">
    <source>
        <dbReference type="ARBA" id="ARBA00022989"/>
    </source>
</evidence>
<evidence type="ECO:0000256" key="5">
    <source>
        <dbReference type="ARBA" id="ARBA00022692"/>
    </source>
</evidence>
<keyword evidence="5 8" id="KW-0812">Transmembrane</keyword>
<dbReference type="Gene3D" id="1.20.1530.20">
    <property type="match status" value="1"/>
</dbReference>
<keyword evidence="10" id="KW-1185">Reference proteome</keyword>
<feature type="transmembrane region" description="Helical" evidence="8">
    <location>
        <begin position="258"/>
        <end position="278"/>
    </location>
</feature>
<organism evidence="9 10">
    <name type="scientific">Syntrophotalea acetylenivorans</name>
    <dbReference type="NCBI Taxonomy" id="1842532"/>
    <lineage>
        <taxon>Bacteria</taxon>
        <taxon>Pseudomonadati</taxon>
        <taxon>Thermodesulfobacteriota</taxon>
        <taxon>Desulfuromonadia</taxon>
        <taxon>Desulfuromonadales</taxon>
        <taxon>Syntrophotaleaceae</taxon>
        <taxon>Syntrophotalea</taxon>
    </lineage>
</organism>
<feature type="transmembrane region" description="Helical" evidence="8">
    <location>
        <begin position="6"/>
        <end position="24"/>
    </location>
</feature>
<accession>A0A1L3GKY1</accession>
<feature type="transmembrane region" description="Helical" evidence="8">
    <location>
        <begin position="290"/>
        <end position="310"/>
    </location>
</feature>
<feature type="transmembrane region" description="Helical" evidence="8">
    <location>
        <begin position="199"/>
        <end position="220"/>
    </location>
</feature>
<sequence>MQIFSEISIIILPVFFVIGLGYLLRRSGLIDDRFLYQANRLIYFIGLPSLLFHKIATADFSATFNGRMVTGATVVMLSGLIISYSYAAIGRKYRYEDRGAFSQGAFRGNLAYIGLPIVFSAYGDAAFARAGMFMGCLVPVINLLSILALLLPQRTGKRQTTWSFWYRSLLSNPLILAALLGIVWSYWQLPLPTVFARSFNLTASITLPLALLAIGGSFSLRKLRGDLVQATIASLFKVIGLPLLTIVVMLLLDVRGLDLGIAVLMAGAPAAAACTVLAQQLDSNTELAGSIILLSTLFSLISYPIILYLLKVYQLGFG</sequence>
<comment type="subcellular location">
    <subcellularLocation>
        <location evidence="1">Cell membrane</location>
        <topology evidence="1">Multi-pass membrane protein</topology>
    </subcellularLocation>
</comment>
<dbReference type="STRING" id="1842532.A7E78_01155"/>
<name>A0A1L3GKY1_9BACT</name>
<evidence type="ECO:0000256" key="1">
    <source>
        <dbReference type="ARBA" id="ARBA00004651"/>
    </source>
</evidence>
<keyword evidence="7 8" id="KW-0472">Membrane</keyword>
<evidence type="ECO:0000313" key="9">
    <source>
        <dbReference type="EMBL" id="APG26589.1"/>
    </source>
</evidence>
<evidence type="ECO:0000256" key="8">
    <source>
        <dbReference type="SAM" id="Phobius"/>
    </source>
</evidence>
<keyword evidence="4" id="KW-1003">Cell membrane</keyword>
<feature type="transmembrane region" description="Helical" evidence="8">
    <location>
        <begin position="110"/>
        <end position="126"/>
    </location>
</feature>
<evidence type="ECO:0000256" key="4">
    <source>
        <dbReference type="ARBA" id="ARBA00022475"/>
    </source>
</evidence>
<feature type="transmembrane region" description="Helical" evidence="8">
    <location>
        <begin position="232"/>
        <end position="252"/>
    </location>
</feature>
<dbReference type="EMBL" id="CP015519">
    <property type="protein sequence ID" value="APG26589.1"/>
    <property type="molecule type" value="Genomic_DNA"/>
</dbReference>
<evidence type="ECO:0008006" key="11">
    <source>
        <dbReference type="Google" id="ProtNLM"/>
    </source>
</evidence>
<dbReference type="PANTHER" id="PTHR36838:SF4">
    <property type="entry name" value="AUXIN EFFLUX CARRIER FAMILY PROTEIN"/>
    <property type="match status" value="1"/>
</dbReference>
<dbReference type="RefSeq" id="WP_072282550.1">
    <property type="nucleotide sequence ID" value="NZ_CP015519.1"/>
</dbReference>
<dbReference type="AlphaFoldDB" id="A0A1L3GKY1"/>
<protein>
    <recommendedName>
        <fullName evidence="11">AEC family transporter</fullName>
    </recommendedName>
</protein>
<evidence type="ECO:0000256" key="2">
    <source>
        <dbReference type="ARBA" id="ARBA00010145"/>
    </source>
</evidence>
<evidence type="ECO:0000256" key="3">
    <source>
        <dbReference type="ARBA" id="ARBA00022448"/>
    </source>
</evidence>
<dbReference type="GO" id="GO:0005886">
    <property type="term" value="C:plasma membrane"/>
    <property type="evidence" value="ECO:0007669"/>
    <property type="project" value="UniProtKB-SubCell"/>
</dbReference>
<dbReference type="KEGG" id="pef:A7E78_01155"/>
<reference evidence="9 10" key="1">
    <citation type="journal article" date="2017" name="Genome Announc.">
        <title>Complete Genome Sequences of Two Acetylene-Fermenting Pelobacter acetylenicus Strains.</title>
        <authorList>
            <person name="Sutton J.M."/>
            <person name="Baesman S.M."/>
            <person name="Fierst J.L."/>
            <person name="Poret-Peterson A.T."/>
            <person name="Oremland R.S."/>
            <person name="Dunlap D.S."/>
            <person name="Akob D.M."/>
        </authorList>
    </citation>
    <scope>NUCLEOTIDE SEQUENCE [LARGE SCALE GENOMIC DNA]</scope>
    <source>
        <strain evidence="9 10">SFB93</strain>
    </source>
</reference>
<dbReference type="InterPro" id="IPR004776">
    <property type="entry name" value="Mem_transp_PIN-like"/>
</dbReference>
<evidence type="ECO:0000256" key="7">
    <source>
        <dbReference type="ARBA" id="ARBA00023136"/>
    </source>
</evidence>
<dbReference type="GO" id="GO:0055085">
    <property type="term" value="P:transmembrane transport"/>
    <property type="evidence" value="ECO:0007669"/>
    <property type="project" value="InterPro"/>
</dbReference>
<proteinExistence type="inferred from homology"/>
<feature type="transmembrane region" description="Helical" evidence="8">
    <location>
        <begin position="132"/>
        <end position="152"/>
    </location>
</feature>
<gene>
    <name evidence="9" type="ORF">A7E78_01155</name>
</gene>
<dbReference type="InterPro" id="IPR038770">
    <property type="entry name" value="Na+/solute_symporter_sf"/>
</dbReference>
<keyword evidence="3" id="KW-0813">Transport</keyword>
<dbReference type="Proteomes" id="UP000182517">
    <property type="component" value="Chromosome"/>
</dbReference>
<comment type="similarity">
    <text evidence="2">Belongs to the auxin efflux carrier (TC 2.A.69) family.</text>
</comment>
<evidence type="ECO:0000313" key="10">
    <source>
        <dbReference type="Proteomes" id="UP000182517"/>
    </source>
</evidence>
<dbReference type="PANTHER" id="PTHR36838">
    <property type="entry name" value="AUXIN EFFLUX CARRIER FAMILY PROTEIN"/>
    <property type="match status" value="1"/>
</dbReference>
<keyword evidence="6 8" id="KW-1133">Transmembrane helix</keyword>
<feature type="transmembrane region" description="Helical" evidence="8">
    <location>
        <begin position="164"/>
        <end position="187"/>
    </location>
</feature>
<feature type="transmembrane region" description="Helical" evidence="8">
    <location>
        <begin position="68"/>
        <end position="89"/>
    </location>
</feature>
<dbReference type="Pfam" id="PF03547">
    <property type="entry name" value="Mem_trans"/>
    <property type="match status" value="1"/>
</dbReference>